<reference evidence="2 3" key="1">
    <citation type="journal article" date="2010" name="Proc. Natl. Acad. Sci. U.S.A.">
        <title>A Nitrospira metagenome illuminates the physiology and evolution of globally important nitrite-oxidizing bacteria.</title>
        <authorList>
            <person name="Lucker S."/>
            <person name="Wagner M."/>
            <person name="Maixner F."/>
            <person name="Pelletier E."/>
            <person name="Koch H."/>
            <person name="Vacherie B."/>
            <person name="Rattei T."/>
            <person name="Sinninghe Damste J."/>
            <person name="Spieck E."/>
            <person name="Le Paslier D."/>
            <person name="Daims H."/>
        </authorList>
    </citation>
    <scope>NUCLEOTIDE SEQUENCE [LARGE SCALE GENOMIC DNA]</scope>
</reference>
<dbReference type="KEGG" id="nde:NIDE3517"/>
<organism evidence="2 3">
    <name type="scientific">Nitrospira defluvii</name>
    <dbReference type="NCBI Taxonomy" id="330214"/>
    <lineage>
        <taxon>Bacteria</taxon>
        <taxon>Pseudomonadati</taxon>
        <taxon>Nitrospirota</taxon>
        <taxon>Nitrospiria</taxon>
        <taxon>Nitrospirales</taxon>
        <taxon>Nitrospiraceae</taxon>
        <taxon>Nitrospira</taxon>
    </lineage>
</organism>
<accession>D8PIW5</accession>
<dbReference type="Proteomes" id="UP000001660">
    <property type="component" value="Chromosome"/>
</dbReference>
<feature type="signal peptide" evidence="1">
    <location>
        <begin position="1"/>
        <end position="22"/>
    </location>
</feature>
<evidence type="ECO:0000313" key="3">
    <source>
        <dbReference type="Proteomes" id="UP000001660"/>
    </source>
</evidence>
<evidence type="ECO:0000313" key="2">
    <source>
        <dbReference type="EMBL" id="CBK43202.1"/>
    </source>
</evidence>
<dbReference type="STRING" id="330214.NIDE3517"/>
<evidence type="ECO:0000256" key="1">
    <source>
        <dbReference type="SAM" id="SignalP"/>
    </source>
</evidence>
<evidence type="ECO:0008006" key="4">
    <source>
        <dbReference type="Google" id="ProtNLM"/>
    </source>
</evidence>
<proteinExistence type="predicted"/>
<keyword evidence="1" id="KW-0732">Signal</keyword>
<keyword evidence="3" id="KW-1185">Reference proteome</keyword>
<protein>
    <recommendedName>
        <fullName evidence="4">Copper-binding protein</fullName>
    </recommendedName>
</protein>
<dbReference type="EMBL" id="FP929003">
    <property type="protein sequence ID" value="CBK43202.1"/>
    <property type="molecule type" value="Genomic_DNA"/>
</dbReference>
<gene>
    <name evidence="2" type="ORF">NIDE3517</name>
</gene>
<dbReference type="HOGENOM" id="CLU_2341563_0_0_0"/>
<name>D8PIW5_9BACT</name>
<feature type="chain" id="PRO_5003120097" description="Copper-binding protein" evidence="1">
    <location>
        <begin position="23"/>
        <end position="97"/>
    </location>
</feature>
<dbReference type="AlphaFoldDB" id="D8PIW5"/>
<sequence>MGLHIPAILLLLLGSPVGSGFAAGQTAEVALLGGTILSIDQDALTLTIRMPSGESQILPVINRRLLQGLSIGEHVSFELDEAHRLIKITKLPVDPAN</sequence>
<dbReference type="OrthoDB" id="9851729at2"/>